<reference evidence="2" key="1">
    <citation type="submission" date="2019-06" db="EMBL/GenBank/DDBJ databases">
        <authorList>
            <consortium name="Wellcome Sanger Institute Data Sharing"/>
        </authorList>
    </citation>
    <scope>NUCLEOTIDE SEQUENCE [LARGE SCALE GENOMIC DNA]</scope>
</reference>
<keyword evidence="3" id="KW-1185">Reference proteome</keyword>
<dbReference type="AlphaFoldDB" id="A0A668AI26"/>
<dbReference type="InParanoid" id="A0A668AI26"/>
<name>A0A668AI26_9TELE</name>
<feature type="domain" description="DWNN" evidence="1">
    <location>
        <begin position="4"/>
        <end position="55"/>
    </location>
</feature>
<dbReference type="Proteomes" id="UP000472263">
    <property type="component" value="Chromosome 23"/>
</dbReference>
<accession>A0A668AI26</accession>
<dbReference type="GeneTree" id="ENSGT00990000211768"/>
<evidence type="ECO:0000313" key="3">
    <source>
        <dbReference type="Proteomes" id="UP000472263"/>
    </source>
</evidence>
<dbReference type="InterPro" id="IPR014891">
    <property type="entry name" value="DWNN_domain"/>
</dbReference>
<dbReference type="GO" id="GO:0008270">
    <property type="term" value="F:zinc ion binding"/>
    <property type="evidence" value="ECO:0007669"/>
    <property type="project" value="InterPro"/>
</dbReference>
<evidence type="ECO:0000313" key="2">
    <source>
        <dbReference type="Ensembl" id="ENSMMDP00005044586.1"/>
    </source>
</evidence>
<reference evidence="2" key="2">
    <citation type="submission" date="2025-08" db="UniProtKB">
        <authorList>
            <consortium name="Ensembl"/>
        </authorList>
    </citation>
    <scope>IDENTIFICATION</scope>
</reference>
<sequence>MSCVHYRFSSKLDGRTATFSELTVSLRQLKLYIKTRECLKSPKTDLQILDAQTQKGRVKLYIFTVFGWILY</sequence>
<protein>
    <recommendedName>
        <fullName evidence="1">DWNN domain-containing protein</fullName>
    </recommendedName>
</protein>
<dbReference type="Ensembl" id="ENSMMDT00005045472.1">
    <property type="protein sequence ID" value="ENSMMDP00005044586.1"/>
    <property type="gene ID" value="ENSMMDG00005020465.1"/>
</dbReference>
<proteinExistence type="predicted"/>
<evidence type="ECO:0000259" key="1">
    <source>
        <dbReference type="Pfam" id="PF08783"/>
    </source>
</evidence>
<dbReference type="Pfam" id="PF08783">
    <property type="entry name" value="DWNN"/>
    <property type="match status" value="1"/>
</dbReference>
<reference evidence="2" key="3">
    <citation type="submission" date="2025-09" db="UniProtKB">
        <authorList>
            <consortium name="Ensembl"/>
        </authorList>
    </citation>
    <scope>IDENTIFICATION</scope>
</reference>
<organism evidence="2 3">
    <name type="scientific">Myripristis murdjan</name>
    <name type="common">pinecone soldierfish</name>
    <dbReference type="NCBI Taxonomy" id="586833"/>
    <lineage>
        <taxon>Eukaryota</taxon>
        <taxon>Metazoa</taxon>
        <taxon>Chordata</taxon>
        <taxon>Craniata</taxon>
        <taxon>Vertebrata</taxon>
        <taxon>Euteleostomi</taxon>
        <taxon>Actinopterygii</taxon>
        <taxon>Neopterygii</taxon>
        <taxon>Teleostei</taxon>
        <taxon>Neoteleostei</taxon>
        <taxon>Acanthomorphata</taxon>
        <taxon>Holocentriformes</taxon>
        <taxon>Holocentridae</taxon>
        <taxon>Myripristis</taxon>
    </lineage>
</organism>
<dbReference type="Gene3D" id="3.10.20.90">
    <property type="entry name" value="Phosphatidylinositol 3-kinase Catalytic Subunit, Chain A, domain 1"/>
    <property type="match status" value="1"/>
</dbReference>